<reference evidence="6" key="2">
    <citation type="submission" date="2025-09" db="UniProtKB">
        <authorList>
            <consortium name="Ensembl"/>
        </authorList>
    </citation>
    <scope>IDENTIFICATION</scope>
</reference>
<dbReference type="Pfam" id="PF00797">
    <property type="entry name" value="Acetyltransf_2"/>
    <property type="match status" value="1"/>
</dbReference>
<dbReference type="KEGG" id="oml:112160719"/>
<keyword evidence="7" id="KW-1185">Reference proteome</keyword>
<dbReference type="Proteomes" id="UP000261560">
    <property type="component" value="Unplaced"/>
</dbReference>
<keyword evidence="4 5" id="KW-0012">Acyltransferase</keyword>
<dbReference type="EC" id="2.3.1.5" evidence="2"/>
<dbReference type="GO" id="GO:0004060">
    <property type="term" value="F:arylamine N-acetyltransferase activity"/>
    <property type="evidence" value="ECO:0007669"/>
    <property type="project" value="UniProtKB-EC"/>
</dbReference>
<dbReference type="AlphaFoldDB" id="A0A3B3DNL4"/>
<dbReference type="GeneTree" id="ENSGT00390000012054"/>
<name>A0A3B3DNL4_ORYME</name>
<dbReference type="GeneID" id="112160719"/>
<dbReference type="SUPFAM" id="SSF54001">
    <property type="entry name" value="Cysteine proteinases"/>
    <property type="match status" value="1"/>
</dbReference>
<dbReference type="STRING" id="30732.ENSOMEP00000031526"/>
<evidence type="ECO:0000256" key="5">
    <source>
        <dbReference type="RuleBase" id="RU003452"/>
    </source>
</evidence>
<dbReference type="PRINTS" id="PR01543">
    <property type="entry name" value="ANATRNSFRASE"/>
</dbReference>
<dbReference type="OMA" id="IMYAMAQ"/>
<dbReference type="InterPro" id="IPR053710">
    <property type="entry name" value="Arylamine_NAT_domain_sf"/>
</dbReference>
<proteinExistence type="inferred from homology"/>
<dbReference type="Ensembl" id="ENSOMET00000022897.1">
    <property type="protein sequence ID" value="ENSOMEP00000031526.1"/>
    <property type="gene ID" value="ENSOMEG00000016417.1"/>
</dbReference>
<dbReference type="OrthoDB" id="10260017at2759"/>
<dbReference type="InterPro" id="IPR001447">
    <property type="entry name" value="Arylamine_N-AcTrfase"/>
</dbReference>
<keyword evidence="3 5" id="KW-0808">Transferase</keyword>
<comment type="similarity">
    <text evidence="1 5">Belongs to the arylamine N-acetyltransferase family.</text>
</comment>
<evidence type="ECO:0000313" key="6">
    <source>
        <dbReference type="Ensembl" id="ENSOMEP00000031526.1"/>
    </source>
</evidence>
<organism evidence="6 7">
    <name type="scientific">Oryzias melastigma</name>
    <name type="common">Marine medaka</name>
    <dbReference type="NCBI Taxonomy" id="30732"/>
    <lineage>
        <taxon>Eukaryota</taxon>
        <taxon>Metazoa</taxon>
        <taxon>Chordata</taxon>
        <taxon>Craniata</taxon>
        <taxon>Vertebrata</taxon>
        <taxon>Euteleostomi</taxon>
        <taxon>Actinopterygii</taxon>
        <taxon>Neopterygii</taxon>
        <taxon>Teleostei</taxon>
        <taxon>Neoteleostei</taxon>
        <taxon>Acanthomorphata</taxon>
        <taxon>Ovalentaria</taxon>
        <taxon>Atherinomorphae</taxon>
        <taxon>Beloniformes</taxon>
        <taxon>Adrianichthyidae</taxon>
        <taxon>Oryziinae</taxon>
        <taxon>Oryzias</taxon>
    </lineage>
</organism>
<protein>
    <recommendedName>
        <fullName evidence="2">arylamine N-acetyltransferase</fullName>
        <ecNumber evidence="2">2.3.1.5</ecNumber>
    </recommendedName>
</protein>
<evidence type="ECO:0000256" key="3">
    <source>
        <dbReference type="ARBA" id="ARBA00022679"/>
    </source>
</evidence>
<evidence type="ECO:0000313" key="7">
    <source>
        <dbReference type="Proteomes" id="UP000261560"/>
    </source>
</evidence>
<accession>A0A3B3DNL4</accession>
<dbReference type="InterPro" id="IPR038765">
    <property type="entry name" value="Papain-like_cys_pep_sf"/>
</dbReference>
<dbReference type="PANTHER" id="PTHR11786">
    <property type="entry name" value="N-HYDROXYARYLAMINE O-ACETYLTRANSFERASE"/>
    <property type="match status" value="1"/>
</dbReference>
<dbReference type="Gene3D" id="3.30.2140.20">
    <property type="match status" value="1"/>
</dbReference>
<evidence type="ECO:0000256" key="1">
    <source>
        <dbReference type="ARBA" id="ARBA00006547"/>
    </source>
</evidence>
<evidence type="ECO:0000256" key="2">
    <source>
        <dbReference type="ARBA" id="ARBA00012701"/>
    </source>
</evidence>
<dbReference type="RefSeq" id="XP_024151245.1">
    <property type="nucleotide sequence ID" value="XM_024295477.2"/>
</dbReference>
<sequence>MNLEEYFQRIHFHGSHDKADLATLKTIHKLHVMSIPFENLSIHCGERISMDLELIFNKLVRSKRGGWCLESNYLFGWVLREMGFNTTTLGASVYSSTLNAFFPGENHLINLVVVDGKAYITDVSFGVSSQVWEPLELISEKDQPQAAGVFCLTNNGDTWVLEKSCRKPVVMNPDFVKSTLINRKEKYVLYKFTLAPREAEHFGGQNDFLQTNPSSLFTNKSICSLQTPTGFRALVGWTFSEVTYKPEEGVDLIDMRDLPDDEIETVLREKFNVFLTNELKPQNQKACYTI</sequence>
<evidence type="ECO:0000256" key="4">
    <source>
        <dbReference type="ARBA" id="ARBA00023315"/>
    </source>
</evidence>
<dbReference type="FunFam" id="3.30.2140.20:FF:000001">
    <property type="entry name" value="Arylamine N-acetyltransferase 1"/>
    <property type="match status" value="1"/>
</dbReference>
<reference evidence="6" key="1">
    <citation type="submission" date="2025-08" db="UniProtKB">
        <authorList>
            <consortium name="Ensembl"/>
        </authorList>
    </citation>
    <scope>IDENTIFICATION</scope>
</reference>
<dbReference type="PANTHER" id="PTHR11786:SF8">
    <property type="entry name" value="ARYLAMINE N-ACETYLTRANSFERASE 1"/>
    <property type="match status" value="1"/>
</dbReference>
<dbReference type="PaxDb" id="30732-ENSOMEP00000031526"/>